<dbReference type="Proteomes" id="UP001224890">
    <property type="component" value="Unassembled WGS sequence"/>
</dbReference>
<proteinExistence type="predicted"/>
<dbReference type="AlphaFoldDB" id="A0AAJ0EXP4"/>
<protein>
    <submittedName>
        <fullName evidence="2">Uncharacterized protein</fullName>
    </submittedName>
</protein>
<gene>
    <name evidence="2" type="ORF">BDP55DRAFT_632088</name>
</gene>
<feature type="region of interest" description="Disordered" evidence="1">
    <location>
        <begin position="1"/>
        <end position="25"/>
    </location>
</feature>
<sequence length="112" mass="12736">MTYGRIYPEAGDLHTQPDSSSTDDLMRHSRTTTMFSDREVSGPGRALPSYEYMRPLRAMSHSCWSGFRILDRGIGLEDDSVENGVRCLILIIEQARIELKLKHLHRLIDACA</sequence>
<dbReference type="EMBL" id="JAHMHR010000021">
    <property type="protein sequence ID" value="KAK1675400.1"/>
    <property type="molecule type" value="Genomic_DNA"/>
</dbReference>
<accession>A0AAJ0EXP4</accession>
<organism evidence="2 3">
    <name type="scientific">Colletotrichum godetiae</name>
    <dbReference type="NCBI Taxonomy" id="1209918"/>
    <lineage>
        <taxon>Eukaryota</taxon>
        <taxon>Fungi</taxon>
        <taxon>Dikarya</taxon>
        <taxon>Ascomycota</taxon>
        <taxon>Pezizomycotina</taxon>
        <taxon>Sordariomycetes</taxon>
        <taxon>Hypocreomycetidae</taxon>
        <taxon>Glomerellales</taxon>
        <taxon>Glomerellaceae</taxon>
        <taxon>Colletotrichum</taxon>
        <taxon>Colletotrichum acutatum species complex</taxon>
    </lineage>
</organism>
<name>A0AAJ0EXP4_9PEZI</name>
<evidence type="ECO:0000313" key="3">
    <source>
        <dbReference type="Proteomes" id="UP001224890"/>
    </source>
</evidence>
<reference evidence="2" key="1">
    <citation type="submission" date="2021-06" db="EMBL/GenBank/DDBJ databases">
        <title>Comparative genomics, transcriptomics and evolutionary studies reveal genomic signatures of adaptation to plant cell wall in hemibiotrophic fungi.</title>
        <authorList>
            <consortium name="DOE Joint Genome Institute"/>
            <person name="Baroncelli R."/>
            <person name="Diaz J.F."/>
            <person name="Benocci T."/>
            <person name="Peng M."/>
            <person name="Battaglia E."/>
            <person name="Haridas S."/>
            <person name="Andreopoulos W."/>
            <person name="Labutti K."/>
            <person name="Pangilinan J."/>
            <person name="Floch G.L."/>
            <person name="Makela M.R."/>
            <person name="Henrissat B."/>
            <person name="Grigoriev I.V."/>
            <person name="Crouch J.A."/>
            <person name="De Vries R.P."/>
            <person name="Sukno S.A."/>
            <person name="Thon M.R."/>
        </authorList>
    </citation>
    <scope>NUCLEOTIDE SEQUENCE</scope>
    <source>
        <strain evidence="2">CBS 193.32</strain>
    </source>
</reference>
<keyword evidence="3" id="KW-1185">Reference proteome</keyword>
<evidence type="ECO:0000313" key="2">
    <source>
        <dbReference type="EMBL" id="KAK1675400.1"/>
    </source>
</evidence>
<evidence type="ECO:0000256" key="1">
    <source>
        <dbReference type="SAM" id="MobiDB-lite"/>
    </source>
</evidence>
<dbReference type="RefSeq" id="XP_060429403.1">
    <property type="nucleotide sequence ID" value="XM_060572377.1"/>
</dbReference>
<comment type="caution">
    <text evidence="2">The sequence shown here is derived from an EMBL/GenBank/DDBJ whole genome shotgun (WGS) entry which is preliminary data.</text>
</comment>
<dbReference type="GeneID" id="85456903"/>